<dbReference type="Pfam" id="PF01614">
    <property type="entry name" value="IclR_C"/>
    <property type="match status" value="1"/>
</dbReference>
<dbReference type="SUPFAM" id="SSF55781">
    <property type="entry name" value="GAF domain-like"/>
    <property type="match status" value="1"/>
</dbReference>
<dbReference type="PROSITE" id="PS51077">
    <property type="entry name" value="HTH_ICLR"/>
    <property type="match status" value="1"/>
</dbReference>
<dbReference type="SUPFAM" id="SSF46785">
    <property type="entry name" value="Winged helix' DNA-binding domain"/>
    <property type="match status" value="1"/>
</dbReference>
<dbReference type="AlphaFoldDB" id="A0A1I6UKA5"/>
<dbReference type="InterPro" id="IPR050707">
    <property type="entry name" value="HTH_MetabolicPath_Reg"/>
</dbReference>
<feature type="domain" description="HTH iclR-type" evidence="4">
    <location>
        <begin position="9"/>
        <end position="68"/>
    </location>
</feature>
<dbReference type="Pfam" id="PF09339">
    <property type="entry name" value="HTH_IclR"/>
    <property type="match status" value="1"/>
</dbReference>
<keyword evidence="7" id="KW-1185">Reference proteome</keyword>
<accession>A0A1I6UKA5</accession>
<dbReference type="PANTHER" id="PTHR30136:SF35">
    <property type="entry name" value="HTH-TYPE TRANSCRIPTIONAL REGULATOR RV1719"/>
    <property type="match status" value="1"/>
</dbReference>
<sequence length="254" mass="28388">MGEKANNPVKSIVTTFNIVQALRRQDGAGVTELATELDLPKSSVYNYLSTLEQEEYVVKRDGKYHLGLRFLDLGRYVRERDELYETARPELESIAAETDELVNLLVEEHGQGVYVCRVRGDQAVNVAASTGHRVSLHNTGLGKAILAYLPEDRVDEILDEHGMEAATPHSITDREELKRELDRIREEGVAYDREERIDGLCCVAVPILDPDDRPIGSLSVAGPTSRMKRDRLETELPELLASAANVIELNLTYS</sequence>
<name>A0A1I6UKA5_9EURY</name>
<dbReference type="SMART" id="SM00346">
    <property type="entry name" value="HTH_ICLR"/>
    <property type="match status" value="1"/>
</dbReference>
<feature type="domain" description="IclR-ED" evidence="5">
    <location>
        <begin position="69"/>
        <end position="253"/>
    </location>
</feature>
<dbReference type="InterPro" id="IPR036390">
    <property type="entry name" value="WH_DNA-bd_sf"/>
</dbReference>
<dbReference type="InterPro" id="IPR014757">
    <property type="entry name" value="Tscrpt_reg_IclR_C"/>
</dbReference>
<evidence type="ECO:0000259" key="4">
    <source>
        <dbReference type="PROSITE" id="PS51077"/>
    </source>
</evidence>
<dbReference type="InterPro" id="IPR005471">
    <property type="entry name" value="Tscrpt_reg_IclR_N"/>
</dbReference>
<dbReference type="Proteomes" id="UP000199199">
    <property type="component" value="Unassembled WGS sequence"/>
</dbReference>
<evidence type="ECO:0000256" key="2">
    <source>
        <dbReference type="ARBA" id="ARBA00023125"/>
    </source>
</evidence>
<dbReference type="OrthoDB" id="14763at2157"/>
<dbReference type="GO" id="GO:0003677">
    <property type="term" value="F:DNA binding"/>
    <property type="evidence" value="ECO:0007669"/>
    <property type="project" value="UniProtKB-KW"/>
</dbReference>
<dbReference type="RefSeq" id="WP_092907192.1">
    <property type="nucleotide sequence ID" value="NZ_FOZS01000004.1"/>
</dbReference>
<organism evidence="6 7">
    <name type="scientific">Halostagnicola kamekurae</name>
    <dbReference type="NCBI Taxonomy" id="619731"/>
    <lineage>
        <taxon>Archaea</taxon>
        <taxon>Methanobacteriati</taxon>
        <taxon>Methanobacteriota</taxon>
        <taxon>Stenosarchaea group</taxon>
        <taxon>Halobacteria</taxon>
        <taxon>Halobacteriales</taxon>
        <taxon>Natrialbaceae</taxon>
        <taxon>Halostagnicola</taxon>
    </lineage>
</organism>
<gene>
    <name evidence="6" type="ORF">SAMN04488556_3939</name>
</gene>
<keyword evidence="2 6" id="KW-0238">DNA-binding</keyword>
<dbReference type="EMBL" id="FOZS01000004">
    <property type="protein sequence ID" value="SFT01717.1"/>
    <property type="molecule type" value="Genomic_DNA"/>
</dbReference>
<evidence type="ECO:0000313" key="6">
    <source>
        <dbReference type="EMBL" id="SFT01717.1"/>
    </source>
</evidence>
<keyword evidence="1" id="KW-0805">Transcription regulation</keyword>
<evidence type="ECO:0000256" key="1">
    <source>
        <dbReference type="ARBA" id="ARBA00023015"/>
    </source>
</evidence>
<dbReference type="InterPro" id="IPR029016">
    <property type="entry name" value="GAF-like_dom_sf"/>
</dbReference>
<evidence type="ECO:0000259" key="5">
    <source>
        <dbReference type="PROSITE" id="PS51078"/>
    </source>
</evidence>
<dbReference type="PANTHER" id="PTHR30136">
    <property type="entry name" value="HELIX-TURN-HELIX TRANSCRIPTIONAL REGULATOR, ICLR FAMILY"/>
    <property type="match status" value="1"/>
</dbReference>
<protein>
    <submittedName>
        <fullName evidence="6">DNA-binding transcriptional regulator, IclR family</fullName>
    </submittedName>
</protein>
<proteinExistence type="predicted"/>
<dbReference type="Gene3D" id="1.10.10.10">
    <property type="entry name" value="Winged helix-like DNA-binding domain superfamily/Winged helix DNA-binding domain"/>
    <property type="match status" value="1"/>
</dbReference>
<dbReference type="InterPro" id="IPR036388">
    <property type="entry name" value="WH-like_DNA-bd_sf"/>
</dbReference>
<dbReference type="PROSITE" id="PS51078">
    <property type="entry name" value="ICLR_ED"/>
    <property type="match status" value="1"/>
</dbReference>
<evidence type="ECO:0000313" key="7">
    <source>
        <dbReference type="Proteomes" id="UP000199199"/>
    </source>
</evidence>
<dbReference type="GO" id="GO:0003700">
    <property type="term" value="F:DNA-binding transcription factor activity"/>
    <property type="evidence" value="ECO:0007669"/>
    <property type="project" value="TreeGrafter"/>
</dbReference>
<evidence type="ECO:0000256" key="3">
    <source>
        <dbReference type="ARBA" id="ARBA00023163"/>
    </source>
</evidence>
<dbReference type="GO" id="GO:0045892">
    <property type="term" value="P:negative regulation of DNA-templated transcription"/>
    <property type="evidence" value="ECO:0007669"/>
    <property type="project" value="TreeGrafter"/>
</dbReference>
<dbReference type="Gene3D" id="3.30.450.40">
    <property type="match status" value="1"/>
</dbReference>
<keyword evidence="3" id="KW-0804">Transcription</keyword>
<reference evidence="7" key="1">
    <citation type="submission" date="2016-10" db="EMBL/GenBank/DDBJ databases">
        <authorList>
            <person name="Varghese N."/>
            <person name="Submissions S."/>
        </authorList>
    </citation>
    <scope>NUCLEOTIDE SEQUENCE [LARGE SCALE GENOMIC DNA]</scope>
    <source>
        <strain evidence="7">DSM 22427</strain>
    </source>
</reference>